<reference evidence="1" key="1">
    <citation type="submission" date="2022-07" db="EMBL/GenBank/DDBJ databases">
        <title>Genome Sequence of Lecanicillium saksenae.</title>
        <authorList>
            <person name="Buettner E."/>
        </authorList>
    </citation>
    <scope>NUCLEOTIDE SEQUENCE</scope>
    <source>
        <strain evidence="1">VT-O1</strain>
    </source>
</reference>
<proteinExistence type="predicted"/>
<keyword evidence="2" id="KW-1185">Reference proteome</keyword>
<comment type="caution">
    <text evidence="1">The sequence shown here is derived from an EMBL/GenBank/DDBJ whole genome shotgun (WGS) entry which is preliminary data.</text>
</comment>
<name>A0ACC1QXZ4_9HYPO</name>
<evidence type="ECO:0000313" key="2">
    <source>
        <dbReference type="Proteomes" id="UP001148737"/>
    </source>
</evidence>
<protein>
    <submittedName>
        <fullName evidence="1">Uncharacterized protein</fullName>
    </submittedName>
</protein>
<sequence length="259" mass="27168">MHRQEHLTTASAPDDKIRPATFDPDAYSKILSQECMGHDANVMWYTCTGTTPPFLGCCAVNPCAKGSCPQSALKPARLSSNEKNASSFLEGISSTTTSTTATVTPTTTEPAKASGASATPSASTPAGGSRKAMQPATVAGIAIGITAGFLAIALLIFWLAKRRRARAKRDAIVAAAVLPMHPNADCTSPLSPVWLYSASPAHQTNSSSASEYHRYASDSPKPTPPDYETVTTKNVGPAELPGNFCFELDGDSPQSPHSR</sequence>
<organism evidence="1 2">
    <name type="scientific">Lecanicillium saksenae</name>
    <dbReference type="NCBI Taxonomy" id="468837"/>
    <lineage>
        <taxon>Eukaryota</taxon>
        <taxon>Fungi</taxon>
        <taxon>Dikarya</taxon>
        <taxon>Ascomycota</taxon>
        <taxon>Pezizomycotina</taxon>
        <taxon>Sordariomycetes</taxon>
        <taxon>Hypocreomycetidae</taxon>
        <taxon>Hypocreales</taxon>
        <taxon>Cordycipitaceae</taxon>
        <taxon>Lecanicillium</taxon>
    </lineage>
</organism>
<gene>
    <name evidence="1" type="ORF">NLG97_g3978</name>
</gene>
<accession>A0ACC1QXZ4</accession>
<evidence type="ECO:0000313" key="1">
    <source>
        <dbReference type="EMBL" id="KAJ3494583.1"/>
    </source>
</evidence>
<dbReference type="Proteomes" id="UP001148737">
    <property type="component" value="Unassembled WGS sequence"/>
</dbReference>
<dbReference type="EMBL" id="JANAKD010000364">
    <property type="protein sequence ID" value="KAJ3494583.1"/>
    <property type="molecule type" value="Genomic_DNA"/>
</dbReference>